<comment type="caution">
    <text evidence="1">The sequence shown here is derived from an EMBL/GenBank/DDBJ whole genome shotgun (WGS) entry which is preliminary data.</text>
</comment>
<name>A0A4R1NPH9_9GAMM</name>
<evidence type="ECO:0000313" key="2">
    <source>
        <dbReference type="Proteomes" id="UP000294555"/>
    </source>
</evidence>
<protein>
    <submittedName>
        <fullName evidence="1">Molybdate transport system substrate-binding protein</fullName>
    </submittedName>
</protein>
<proteinExistence type="predicted"/>
<dbReference type="Proteomes" id="UP000294555">
    <property type="component" value="Unassembled WGS sequence"/>
</dbReference>
<dbReference type="RefSeq" id="WP_132926176.1">
    <property type="nucleotide sequence ID" value="NZ_SJOI01000001.1"/>
</dbReference>
<organism evidence="1 2">
    <name type="scientific">Sodalis ligni</name>
    <dbReference type="NCBI Taxonomy" id="2697027"/>
    <lineage>
        <taxon>Bacteria</taxon>
        <taxon>Pseudomonadati</taxon>
        <taxon>Pseudomonadota</taxon>
        <taxon>Gammaproteobacteria</taxon>
        <taxon>Enterobacterales</taxon>
        <taxon>Bruguierivoracaceae</taxon>
        <taxon>Sodalis</taxon>
    </lineage>
</organism>
<reference evidence="1 2" key="1">
    <citation type="submission" date="2019-02" db="EMBL/GenBank/DDBJ databases">
        <title>Investigation of anaerobic lignin degradation for improved lignocellulosic biofuels.</title>
        <authorList>
            <person name="Deangelis K."/>
        </authorList>
    </citation>
    <scope>NUCLEOTIDE SEQUENCE [LARGE SCALE GENOMIC DNA]</scope>
    <source>
        <strain evidence="1 2">159R</strain>
    </source>
</reference>
<gene>
    <name evidence="1" type="ORF">EZJ58_4895</name>
</gene>
<dbReference type="AlphaFoldDB" id="A0A4R1NPH9"/>
<dbReference type="Pfam" id="PF13531">
    <property type="entry name" value="SBP_bac_11"/>
    <property type="match status" value="1"/>
</dbReference>
<dbReference type="Gene3D" id="3.40.190.10">
    <property type="entry name" value="Periplasmic binding protein-like II"/>
    <property type="match status" value="2"/>
</dbReference>
<evidence type="ECO:0000313" key="1">
    <source>
        <dbReference type="EMBL" id="TCL06626.1"/>
    </source>
</evidence>
<accession>A0A4R1NPH9</accession>
<sequence>MKDLYIISAGAARGLIEATCEEFSARRQLTPAKEFAAVGTTFDRARQAMSVHERCDLVALTPDLLQRLTGEFPGRIAPAGTLGFTPTCLACRQGVEPVDIATVDALRRAISETDAIFTGDLRQSTIGRHTVHLLASLGLDPLATPEVVEFPGGAQAVAAMAATEKSVLAIAQLTEIRLHPSAVLVGSLPAEFYLATEYVLGVVDDSPAAWDYAALLTGVSRQETRRQCGFNPR</sequence>
<dbReference type="SUPFAM" id="SSF53850">
    <property type="entry name" value="Periplasmic binding protein-like II"/>
    <property type="match status" value="1"/>
</dbReference>
<keyword evidence="2" id="KW-1185">Reference proteome</keyword>
<dbReference type="EMBL" id="SJOI01000001">
    <property type="protein sequence ID" value="TCL06626.1"/>
    <property type="molecule type" value="Genomic_DNA"/>
</dbReference>